<keyword evidence="5" id="KW-1185">Reference proteome</keyword>
<evidence type="ECO:0000256" key="2">
    <source>
        <dbReference type="ARBA" id="ARBA00023315"/>
    </source>
</evidence>
<dbReference type="OrthoDB" id="9796381at2"/>
<dbReference type="Proteomes" id="UP000181790">
    <property type="component" value="Unassembled WGS sequence"/>
</dbReference>
<evidence type="ECO:0000313" key="5">
    <source>
        <dbReference type="Proteomes" id="UP000181790"/>
    </source>
</evidence>
<dbReference type="RefSeq" id="WP_071502866.1">
    <property type="nucleotide sequence ID" value="NZ_MORL01000004.1"/>
</dbReference>
<reference evidence="4 5" key="1">
    <citation type="submission" date="2016-10" db="EMBL/GenBank/DDBJ databases">
        <title>Arsenicibacter rosenii gen. nov., sp. nov., an efficient arsenic-methylating bacterium isolated from an arsenic-contaminated paddy soil.</title>
        <authorList>
            <person name="Huang K."/>
        </authorList>
    </citation>
    <scope>NUCLEOTIDE SEQUENCE [LARGE SCALE GENOMIC DNA]</scope>
    <source>
        <strain evidence="4 5">SM-1</strain>
    </source>
</reference>
<dbReference type="EMBL" id="MORL01000004">
    <property type="protein sequence ID" value="OIN59182.1"/>
    <property type="molecule type" value="Genomic_DNA"/>
</dbReference>
<proteinExistence type="predicted"/>
<dbReference type="Gene3D" id="3.40.630.30">
    <property type="match status" value="1"/>
</dbReference>
<evidence type="ECO:0000313" key="4">
    <source>
        <dbReference type="EMBL" id="OIN59182.1"/>
    </source>
</evidence>
<comment type="caution">
    <text evidence="4">The sequence shown here is derived from an EMBL/GenBank/DDBJ whole genome shotgun (WGS) entry which is preliminary data.</text>
</comment>
<gene>
    <name evidence="4" type="ORF">BLX24_09305</name>
</gene>
<dbReference type="AlphaFoldDB" id="A0A1S2VK93"/>
<dbReference type="CDD" id="cd04301">
    <property type="entry name" value="NAT_SF"/>
    <property type="match status" value="1"/>
</dbReference>
<sequence length="174" mass="19403">MHTEQIVPATPADIPALNSLVNSAYRGESSKQGWTTEADLLDGVRTTEQDLTAMLTSPTACILTLRINQQLKGCVFLDKQGDDLYLGMLTVDPYAQAQGIGRRLIEAAENYALDHHCNAVVMTVITLRHELIAWYERRGYQRTGILKPFPKDPSFGTPRKELSFEVLRKGLKSV</sequence>
<evidence type="ECO:0000259" key="3">
    <source>
        <dbReference type="PROSITE" id="PS51186"/>
    </source>
</evidence>
<dbReference type="InterPro" id="IPR050832">
    <property type="entry name" value="Bact_Acetyltransf"/>
</dbReference>
<organism evidence="4 5">
    <name type="scientific">Arsenicibacter rosenii</name>
    <dbReference type="NCBI Taxonomy" id="1750698"/>
    <lineage>
        <taxon>Bacteria</taxon>
        <taxon>Pseudomonadati</taxon>
        <taxon>Bacteroidota</taxon>
        <taxon>Cytophagia</taxon>
        <taxon>Cytophagales</taxon>
        <taxon>Spirosomataceae</taxon>
        <taxon>Arsenicibacter</taxon>
    </lineage>
</organism>
<keyword evidence="1 4" id="KW-0808">Transferase</keyword>
<dbReference type="PROSITE" id="PS51186">
    <property type="entry name" value="GNAT"/>
    <property type="match status" value="1"/>
</dbReference>
<dbReference type="InterPro" id="IPR016181">
    <property type="entry name" value="Acyl_CoA_acyltransferase"/>
</dbReference>
<name>A0A1S2VK93_9BACT</name>
<evidence type="ECO:0000256" key="1">
    <source>
        <dbReference type="ARBA" id="ARBA00022679"/>
    </source>
</evidence>
<dbReference type="GO" id="GO:0016747">
    <property type="term" value="F:acyltransferase activity, transferring groups other than amino-acyl groups"/>
    <property type="evidence" value="ECO:0007669"/>
    <property type="project" value="InterPro"/>
</dbReference>
<accession>A0A1S2VK93</accession>
<keyword evidence="2" id="KW-0012">Acyltransferase</keyword>
<protein>
    <submittedName>
        <fullName evidence="4">GNAT family N-acetyltransferase</fullName>
    </submittedName>
</protein>
<dbReference type="PANTHER" id="PTHR43877">
    <property type="entry name" value="AMINOALKYLPHOSPHONATE N-ACETYLTRANSFERASE-RELATED-RELATED"/>
    <property type="match status" value="1"/>
</dbReference>
<dbReference type="InterPro" id="IPR000182">
    <property type="entry name" value="GNAT_dom"/>
</dbReference>
<dbReference type="SUPFAM" id="SSF55729">
    <property type="entry name" value="Acyl-CoA N-acyltransferases (Nat)"/>
    <property type="match status" value="1"/>
</dbReference>
<dbReference type="Pfam" id="PF00583">
    <property type="entry name" value="Acetyltransf_1"/>
    <property type="match status" value="1"/>
</dbReference>
<feature type="domain" description="N-acetyltransferase" evidence="3">
    <location>
        <begin position="4"/>
        <end position="165"/>
    </location>
</feature>